<name>A0A1X6NZH4_PORUM</name>
<keyword evidence="3" id="KW-1185">Reference proteome</keyword>
<accession>A0A1X6NZH4</accession>
<evidence type="ECO:0000313" key="2">
    <source>
        <dbReference type="EMBL" id="OSX74002.1"/>
    </source>
</evidence>
<feature type="region of interest" description="Disordered" evidence="1">
    <location>
        <begin position="42"/>
        <end position="75"/>
    </location>
</feature>
<dbReference type="Proteomes" id="UP000218209">
    <property type="component" value="Unassembled WGS sequence"/>
</dbReference>
<gene>
    <name evidence="2" type="ORF">BU14_0314s0005</name>
</gene>
<organism evidence="2 3">
    <name type="scientific">Porphyra umbilicalis</name>
    <name type="common">Purple laver</name>
    <name type="synonym">Red alga</name>
    <dbReference type="NCBI Taxonomy" id="2786"/>
    <lineage>
        <taxon>Eukaryota</taxon>
        <taxon>Rhodophyta</taxon>
        <taxon>Bangiophyceae</taxon>
        <taxon>Bangiales</taxon>
        <taxon>Bangiaceae</taxon>
        <taxon>Porphyra</taxon>
    </lineage>
</organism>
<protein>
    <submittedName>
        <fullName evidence="2">Uncharacterized protein</fullName>
    </submittedName>
</protein>
<reference evidence="2 3" key="1">
    <citation type="submission" date="2017-03" db="EMBL/GenBank/DDBJ databases">
        <title>WGS assembly of Porphyra umbilicalis.</title>
        <authorList>
            <person name="Brawley S.H."/>
            <person name="Blouin N.A."/>
            <person name="Ficko-Blean E."/>
            <person name="Wheeler G.L."/>
            <person name="Lohr M."/>
            <person name="Goodson H.V."/>
            <person name="Jenkins J.W."/>
            <person name="Blaby-Haas C.E."/>
            <person name="Helliwell K.E."/>
            <person name="Chan C."/>
            <person name="Marriage T."/>
            <person name="Bhattacharya D."/>
            <person name="Klein A.S."/>
            <person name="Badis Y."/>
            <person name="Brodie J."/>
            <person name="Cao Y."/>
            <person name="Collen J."/>
            <person name="Dittami S.M."/>
            <person name="Gachon C.M."/>
            <person name="Green B.R."/>
            <person name="Karpowicz S."/>
            <person name="Kim J.W."/>
            <person name="Kudahl U."/>
            <person name="Lin S."/>
            <person name="Michel G."/>
            <person name="Mittag M."/>
            <person name="Olson B.J."/>
            <person name="Pangilinan J."/>
            <person name="Peng Y."/>
            <person name="Qiu H."/>
            <person name="Shu S."/>
            <person name="Singer J.T."/>
            <person name="Smith A.G."/>
            <person name="Sprecher B.N."/>
            <person name="Wagner V."/>
            <person name="Wang W."/>
            <person name="Wang Z.-Y."/>
            <person name="Yan J."/>
            <person name="Yarish C."/>
            <person name="Zoeuner-Riek S."/>
            <person name="Zhuang Y."/>
            <person name="Zou Y."/>
            <person name="Lindquist E.A."/>
            <person name="Grimwood J."/>
            <person name="Barry K."/>
            <person name="Rokhsar D.S."/>
            <person name="Schmutz J."/>
            <person name="Stiller J.W."/>
            <person name="Grossman A.R."/>
            <person name="Prochnik S.E."/>
        </authorList>
    </citation>
    <scope>NUCLEOTIDE SEQUENCE [LARGE SCALE GENOMIC DNA]</scope>
    <source>
        <strain evidence="2">4086291</strain>
    </source>
</reference>
<dbReference type="AlphaFoldDB" id="A0A1X6NZH4"/>
<proteinExistence type="predicted"/>
<sequence>MPPDDWRLCECDACTADGEEPPRLVSKRTWFRHQRIKRQRLSEGRVASGGLMGPAGSSTAVASTDVDSEDSTDVPPAAFVVEDPAADSALPIGPPEPVMQDAVSFNEVQLPVDQFGECAKDLALFTYAVNHGLSEEAFADLLKLSSCDAKYRTPWTAA</sequence>
<dbReference type="EMBL" id="KV918968">
    <property type="protein sequence ID" value="OSX74002.1"/>
    <property type="molecule type" value="Genomic_DNA"/>
</dbReference>
<evidence type="ECO:0000313" key="3">
    <source>
        <dbReference type="Proteomes" id="UP000218209"/>
    </source>
</evidence>
<evidence type="ECO:0000256" key="1">
    <source>
        <dbReference type="SAM" id="MobiDB-lite"/>
    </source>
</evidence>